<dbReference type="SUPFAM" id="SSF51735">
    <property type="entry name" value="NAD(P)-binding Rossmann-fold domains"/>
    <property type="match status" value="1"/>
</dbReference>
<dbReference type="RefSeq" id="WP_051921846.1">
    <property type="nucleotide sequence ID" value="NZ_JGZI01000010.1"/>
</dbReference>
<dbReference type="SUPFAM" id="SSF50129">
    <property type="entry name" value="GroES-like"/>
    <property type="match status" value="1"/>
</dbReference>
<dbReference type="PANTHER" id="PTHR48106">
    <property type="entry name" value="QUINONE OXIDOREDUCTASE PIG3-RELATED"/>
    <property type="match status" value="1"/>
</dbReference>
<feature type="domain" description="Enoyl reductase (ER)" evidence="3">
    <location>
        <begin position="9"/>
        <end position="301"/>
    </location>
</feature>
<dbReference type="eggNOG" id="COG0604">
    <property type="taxonomic scope" value="Bacteria"/>
</dbReference>
<dbReference type="Gene3D" id="3.40.50.720">
    <property type="entry name" value="NAD(P)-binding Rossmann-like Domain"/>
    <property type="match status" value="1"/>
</dbReference>
<protein>
    <submittedName>
        <fullName evidence="4">Putative oxidoreductase</fullName>
    </submittedName>
</protein>
<dbReference type="InterPro" id="IPR013154">
    <property type="entry name" value="ADH-like_N"/>
</dbReference>
<dbReference type="InterPro" id="IPR020843">
    <property type="entry name" value="ER"/>
</dbReference>
<dbReference type="EMBL" id="JGZI01000010">
    <property type="protein sequence ID" value="KFI81147.1"/>
    <property type="molecule type" value="Genomic_DNA"/>
</dbReference>
<dbReference type="PANTHER" id="PTHR48106:SF18">
    <property type="entry name" value="QUINONE OXIDOREDUCTASE PIG3"/>
    <property type="match status" value="1"/>
</dbReference>
<gene>
    <name evidence="4" type="ORF">BPSY_1552</name>
</gene>
<dbReference type="Gene3D" id="3.90.180.10">
    <property type="entry name" value="Medium-chain alcohol dehydrogenases, catalytic domain"/>
    <property type="match status" value="1"/>
</dbReference>
<keyword evidence="5" id="KW-1185">Reference proteome</keyword>
<dbReference type="Pfam" id="PF00107">
    <property type="entry name" value="ADH_zinc_N"/>
    <property type="match status" value="1"/>
</dbReference>
<dbReference type="Proteomes" id="UP000029050">
    <property type="component" value="Unassembled WGS sequence"/>
</dbReference>
<dbReference type="Pfam" id="PF08240">
    <property type="entry name" value="ADH_N"/>
    <property type="match status" value="1"/>
</dbReference>
<dbReference type="InterPro" id="IPR013149">
    <property type="entry name" value="ADH-like_C"/>
</dbReference>
<dbReference type="AlphaFoldDB" id="A0A087CCZ7"/>
<keyword evidence="1" id="KW-0521">NADP</keyword>
<keyword evidence="2" id="KW-0560">Oxidoreductase</keyword>
<accession>A0A087CCZ7</accession>
<dbReference type="STRING" id="218140.BPSY_1552"/>
<evidence type="ECO:0000256" key="2">
    <source>
        <dbReference type="ARBA" id="ARBA00023002"/>
    </source>
</evidence>
<dbReference type="InterPro" id="IPR011032">
    <property type="entry name" value="GroES-like_sf"/>
</dbReference>
<evidence type="ECO:0000259" key="3">
    <source>
        <dbReference type="SMART" id="SM00829"/>
    </source>
</evidence>
<comment type="caution">
    <text evidence="4">The sequence shown here is derived from an EMBL/GenBank/DDBJ whole genome shotgun (WGS) entry which is preliminary data.</text>
</comment>
<evidence type="ECO:0000313" key="5">
    <source>
        <dbReference type="Proteomes" id="UP000029050"/>
    </source>
</evidence>
<evidence type="ECO:0000256" key="1">
    <source>
        <dbReference type="ARBA" id="ARBA00022857"/>
    </source>
</evidence>
<dbReference type="GeneID" id="98300739"/>
<dbReference type="GO" id="GO:0070402">
    <property type="term" value="F:NADPH binding"/>
    <property type="evidence" value="ECO:0007669"/>
    <property type="project" value="TreeGrafter"/>
</dbReference>
<proteinExistence type="predicted"/>
<dbReference type="OrthoDB" id="3813297at2"/>
<organism evidence="4 5">
    <name type="scientific">Bifidobacterium psychraerophilum</name>
    <dbReference type="NCBI Taxonomy" id="218140"/>
    <lineage>
        <taxon>Bacteria</taxon>
        <taxon>Bacillati</taxon>
        <taxon>Actinomycetota</taxon>
        <taxon>Actinomycetes</taxon>
        <taxon>Bifidobacteriales</taxon>
        <taxon>Bifidobacteriaceae</taxon>
        <taxon>Bifidobacterium</taxon>
    </lineage>
</organism>
<reference evidence="4 5" key="1">
    <citation type="submission" date="2014-03" db="EMBL/GenBank/DDBJ databases">
        <title>Genomics of Bifidobacteria.</title>
        <authorList>
            <person name="Ventura M."/>
            <person name="Milani C."/>
            <person name="Lugli G.A."/>
        </authorList>
    </citation>
    <scope>NUCLEOTIDE SEQUENCE [LARGE SCALE GENOMIC DNA]</scope>
    <source>
        <strain evidence="4 5">LMG 21775</strain>
    </source>
</reference>
<dbReference type="InterPro" id="IPR036291">
    <property type="entry name" value="NAD(P)-bd_dom_sf"/>
</dbReference>
<dbReference type="SMART" id="SM00829">
    <property type="entry name" value="PKS_ER"/>
    <property type="match status" value="1"/>
</dbReference>
<evidence type="ECO:0000313" key="4">
    <source>
        <dbReference type="EMBL" id="KFI81147.1"/>
    </source>
</evidence>
<dbReference type="GO" id="GO:0016651">
    <property type="term" value="F:oxidoreductase activity, acting on NAD(P)H"/>
    <property type="evidence" value="ECO:0007669"/>
    <property type="project" value="TreeGrafter"/>
</dbReference>
<name>A0A087CCZ7_9BIFI</name>
<sequence length="307" mass="31742">MQAWTIDPGALGGLSLQDTQEPAPQAHELLVQVEAFAPNPGDLAALSGQAAGSIPGWDGSGTVIAPAADGTGPRAGDHVLFLGLAAQGWAQRRAVPVAMTAVAPPEASWEHLATLPVPATSALRALRKLASILGRRIMIVGAGSAVGRIAVQLAARAGAHVIAVARDEGQHQELRRLGADEVHSTLATVTTRVHGAIDLIGGQHLVDAYALLEAGSTVIALGHAAGADEHFPYGAFVSDTTTANRSITSFFLGSETDLSAEMAYLAADSSLDVGALDVRSWTRLAEWVAQGAPRTSGRPVFRVERSK</sequence>